<evidence type="ECO:0000313" key="2">
    <source>
        <dbReference type="EMBL" id="ARM70382.1"/>
    </source>
</evidence>
<protein>
    <submittedName>
        <fullName evidence="2">Uncharacterized protein</fullName>
    </submittedName>
</protein>
<reference evidence="2 3" key="1">
    <citation type="submission" date="2017-03" db="EMBL/GenBank/DDBJ databases">
        <title>Characterization and formulation into solid dosage forms of a novel bacteriophage lytic against Klebsiella oxytoca - potential to design a novel therapy against antibiotic induced GI disruption.</title>
        <authorList>
            <person name="Brown T.L."/>
            <person name="Petrovski S."/>
            <person name="Hoyle D."/>
            <person name="Chan M."/>
            <person name="Lock P."/>
            <person name="Tucci J."/>
        </authorList>
    </citation>
    <scope>NUCLEOTIDE SEQUENCE [LARGE SCALE GENOMIC DNA]</scope>
</reference>
<gene>
    <name evidence="2" type="ORF">KOX1_58</name>
</gene>
<evidence type="ECO:0000256" key="1">
    <source>
        <dbReference type="SAM" id="MobiDB-lite"/>
    </source>
</evidence>
<feature type="compositionally biased region" description="Basic and acidic residues" evidence="1">
    <location>
        <begin position="54"/>
        <end position="66"/>
    </location>
</feature>
<dbReference type="Proteomes" id="UP000222004">
    <property type="component" value="Segment"/>
</dbReference>
<proteinExistence type="predicted"/>
<accession>A0A1W6JSY8</accession>
<dbReference type="EMBL" id="KY780482">
    <property type="protein sequence ID" value="ARM70382.1"/>
    <property type="molecule type" value="Genomic_DNA"/>
</dbReference>
<sequence>MERITVNKSEIEQKWEFEQVDPEVWMTYPPDKQAAYHAWLAGDIFGDDDEPEPERERKQVGGKREGPTIQSLIEQDFIDGGLSGKVDVEEFSATHGKQITSHAIRSALKHHIGKHGKFRTRTRDGVIEYWIERDESAVSSDEQIQADRERVIGIIHALTGEDLDVRIEPITARVLIQAIKLNVKAGDIK</sequence>
<feature type="region of interest" description="Disordered" evidence="1">
    <location>
        <begin position="44"/>
        <end position="66"/>
    </location>
</feature>
<name>A0A1W6JSY8_9CAUD</name>
<keyword evidence="3" id="KW-1185">Reference proteome</keyword>
<organism evidence="2 3">
    <name type="scientific">Klebsiella phage KOX1</name>
    <dbReference type="NCBI Taxonomy" id="1970798"/>
    <lineage>
        <taxon>Viruses</taxon>
        <taxon>Duplodnaviria</taxon>
        <taxon>Heunggongvirae</taxon>
        <taxon>Uroviricota</taxon>
        <taxon>Caudoviricetes</taxon>
        <taxon>Drexlerviridae</taxon>
        <taxon>Webervirus</taxon>
        <taxon>Webervirus KOX1</taxon>
    </lineage>
</organism>
<evidence type="ECO:0000313" key="3">
    <source>
        <dbReference type="Proteomes" id="UP000222004"/>
    </source>
</evidence>